<dbReference type="RefSeq" id="WP_132284955.1">
    <property type="nucleotide sequence ID" value="NZ_SKBM01000003.1"/>
</dbReference>
<evidence type="ECO:0000256" key="2">
    <source>
        <dbReference type="SAM" id="SignalP"/>
    </source>
</evidence>
<keyword evidence="5" id="KW-1185">Reference proteome</keyword>
<name>A0A4R4DS53_9PROT</name>
<proteinExistence type="predicted"/>
<reference evidence="4 5" key="1">
    <citation type="submission" date="2019-03" db="EMBL/GenBank/DDBJ databases">
        <title>Paracraurococcus aquatilis NE82 genome sequence.</title>
        <authorList>
            <person name="Zhao Y."/>
            <person name="Du Z."/>
        </authorList>
    </citation>
    <scope>NUCLEOTIDE SEQUENCE [LARGE SCALE GENOMIC DNA]</scope>
    <source>
        <strain evidence="4 5">NE82</strain>
    </source>
</reference>
<dbReference type="Proteomes" id="UP000295023">
    <property type="component" value="Unassembled WGS sequence"/>
</dbReference>
<sequence>MRRAPFALLLGLAGLLPTAARADLVYVLNSADASISVIESSTRQEVRRIPVLREPHHLILSPDRTELMIGDSAGNEMIYVDPTSAEVTRREKFSNPYHMELSPDGRLLVVTSLRRDQVDIYDAATRTLQARLRVPDKPSHLAYTPDSRIAFVTLQGARGLMAIDLATAKPLWTTEVGPQPAGVTWHNGKLLVGIMGADTVAVVNPADGKVERTIQAGRGAHTVFASPDRKTLYVNSRVDSRITVLDGETLEPKASWPLPGGPDCIAFDPQGRLWVTLRWIARVAVVDPATGAAETFPVGRSPHGIYVAPRAEPLPPLTISETVPPPAEVTPAAAEAAPPAQQPAVFRRLWSR</sequence>
<dbReference type="PANTHER" id="PTHR47197:SF3">
    <property type="entry name" value="DIHYDRO-HEME D1 DEHYDROGENASE"/>
    <property type="match status" value="1"/>
</dbReference>
<keyword evidence="1 2" id="KW-0732">Signal</keyword>
<dbReference type="InterPro" id="IPR015943">
    <property type="entry name" value="WD40/YVTN_repeat-like_dom_sf"/>
</dbReference>
<evidence type="ECO:0000256" key="1">
    <source>
        <dbReference type="ARBA" id="ARBA00022729"/>
    </source>
</evidence>
<comment type="caution">
    <text evidence="4">The sequence shown here is derived from an EMBL/GenBank/DDBJ whole genome shotgun (WGS) entry which is preliminary data.</text>
</comment>
<evidence type="ECO:0000313" key="5">
    <source>
        <dbReference type="Proteomes" id="UP000295023"/>
    </source>
</evidence>
<dbReference type="InterPro" id="IPR048433">
    <property type="entry name" value="YNCE-like_beta-prop"/>
</dbReference>
<dbReference type="EMBL" id="SKBM01000003">
    <property type="protein sequence ID" value="TCZ65419.1"/>
    <property type="molecule type" value="Genomic_DNA"/>
</dbReference>
<feature type="domain" description="YNCE-like beta-propeller" evidence="3">
    <location>
        <begin position="19"/>
        <end position="308"/>
    </location>
</feature>
<dbReference type="Pfam" id="PF21783">
    <property type="entry name" value="YNCE"/>
    <property type="match status" value="1"/>
</dbReference>
<dbReference type="OrthoDB" id="145213at2"/>
<dbReference type="SUPFAM" id="SSF50974">
    <property type="entry name" value="Nitrous oxide reductase, N-terminal domain"/>
    <property type="match status" value="1"/>
</dbReference>
<dbReference type="Gene3D" id="2.130.10.10">
    <property type="entry name" value="YVTN repeat-like/Quinoprotein amine dehydrogenase"/>
    <property type="match status" value="2"/>
</dbReference>
<feature type="signal peptide" evidence="2">
    <location>
        <begin position="1"/>
        <end position="22"/>
    </location>
</feature>
<evidence type="ECO:0000259" key="3">
    <source>
        <dbReference type="Pfam" id="PF21783"/>
    </source>
</evidence>
<evidence type="ECO:0000313" key="4">
    <source>
        <dbReference type="EMBL" id="TCZ65419.1"/>
    </source>
</evidence>
<gene>
    <name evidence="4" type="ORF">EXY23_04410</name>
</gene>
<organism evidence="4 5">
    <name type="scientific">Roseicella aquatilis</name>
    <dbReference type="NCBI Taxonomy" id="2527868"/>
    <lineage>
        <taxon>Bacteria</taxon>
        <taxon>Pseudomonadati</taxon>
        <taxon>Pseudomonadota</taxon>
        <taxon>Alphaproteobacteria</taxon>
        <taxon>Acetobacterales</taxon>
        <taxon>Roseomonadaceae</taxon>
        <taxon>Roseicella</taxon>
    </lineage>
</organism>
<protein>
    <submittedName>
        <fullName evidence="4">YncE family protein</fullName>
    </submittedName>
</protein>
<dbReference type="AlphaFoldDB" id="A0A4R4DS53"/>
<dbReference type="InterPro" id="IPR051200">
    <property type="entry name" value="Host-pathogen_enzymatic-act"/>
</dbReference>
<feature type="chain" id="PRO_5020750062" evidence="2">
    <location>
        <begin position="23"/>
        <end position="352"/>
    </location>
</feature>
<accession>A0A4R4DS53</accession>
<dbReference type="PANTHER" id="PTHR47197">
    <property type="entry name" value="PROTEIN NIRF"/>
    <property type="match status" value="1"/>
</dbReference>
<dbReference type="InterPro" id="IPR011045">
    <property type="entry name" value="N2O_reductase_N"/>
</dbReference>